<dbReference type="Proteomes" id="UP000886885">
    <property type="component" value="Chromosome 1D"/>
</dbReference>
<proteinExistence type="predicted"/>
<gene>
    <name evidence="1" type="ORF">POTOM_004309</name>
</gene>
<reference evidence="1" key="1">
    <citation type="journal article" date="2020" name="bioRxiv">
        <title>Hybrid origin of Populus tomentosa Carr. identified through genome sequencing and phylogenomic analysis.</title>
        <authorList>
            <person name="An X."/>
            <person name="Gao K."/>
            <person name="Chen Z."/>
            <person name="Li J."/>
            <person name="Yang X."/>
            <person name="Yang X."/>
            <person name="Zhou J."/>
            <person name="Guo T."/>
            <person name="Zhao T."/>
            <person name="Huang S."/>
            <person name="Miao D."/>
            <person name="Khan W.U."/>
            <person name="Rao P."/>
            <person name="Ye M."/>
            <person name="Lei B."/>
            <person name="Liao W."/>
            <person name="Wang J."/>
            <person name="Ji L."/>
            <person name="Li Y."/>
            <person name="Guo B."/>
            <person name="Mustafa N.S."/>
            <person name="Li S."/>
            <person name="Yun Q."/>
            <person name="Keller S.R."/>
            <person name="Mao J."/>
            <person name="Zhang R."/>
            <person name="Strauss S.H."/>
        </authorList>
    </citation>
    <scope>NUCLEOTIDE SEQUENCE</scope>
    <source>
        <strain evidence="1">GM15</strain>
        <tissue evidence="1">Leaf</tissue>
    </source>
</reference>
<name>A0A8X8AJL6_POPTO</name>
<dbReference type="OrthoDB" id="1158011at2759"/>
<protein>
    <submittedName>
        <fullName evidence="1">Uncharacterized protein</fullName>
    </submittedName>
</protein>
<dbReference type="AlphaFoldDB" id="A0A8X8AJL6"/>
<sequence>MAAYKQPIIFCTDALGATLSTHLDKPGAYIGCLKSGEVFSEPTHKWYDPDWWKFGDVKFLLNACQGPFPVNMPMIDDVSTGSWFIGLQVKHVDESKFCCSSWSTGFSLRVIVSVCVWSICAAV</sequence>
<evidence type="ECO:0000313" key="2">
    <source>
        <dbReference type="Proteomes" id="UP000886885"/>
    </source>
</evidence>
<evidence type="ECO:0000313" key="1">
    <source>
        <dbReference type="EMBL" id="KAG6788250.1"/>
    </source>
</evidence>
<accession>A0A8X8AJL6</accession>
<comment type="caution">
    <text evidence="1">The sequence shown here is derived from an EMBL/GenBank/DDBJ whole genome shotgun (WGS) entry which is preliminary data.</text>
</comment>
<dbReference type="EMBL" id="JAAWWB010000002">
    <property type="protein sequence ID" value="KAG6788250.1"/>
    <property type="molecule type" value="Genomic_DNA"/>
</dbReference>
<keyword evidence="2" id="KW-1185">Reference proteome</keyword>
<organism evidence="1 2">
    <name type="scientific">Populus tomentosa</name>
    <name type="common">Chinese white poplar</name>
    <dbReference type="NCBI Taxonomy" id="118781"/>
    <lineage>
        <taxon>Eukaryota</taxon>
        <taxon>Viridiplantae</taxon>
        <taxon>Streptophyta</taxon>
        <taxon>Embryophyta</taxon>
        <taxon>Tracheophyta</taxon>
        <taxon>Spermatophyta</taxon>
        <taxon>Magnoliopsida</taxon>
        <taxon>eudicotyledons</taxon>
        <taxon>Gunneridae</taxon>
        <taxon>Pentapetalae</taxon>
        <taxon>rosids</taxon>
        <taxon>fabids</taxon>
        <taxon>Malpighiales</taxon>
        <taxon>Salicaceae</taxon>
        <taxon>Saliceae</taxon>
        <taxon>Populus</taxon>
    </lineage>
</organism>